<keyword evidence="2" id="KW-1134">Transmembrane beta strand</keyword>
<dbReference type="InterPro" id="IPR051906">
    <property type="entry name" value="TolC-like"/>
</dbReference>
<dbReference type="Gene3D" id="1.20.1600.10">
    <property type="entry name" value="Outer membrane efflux proteins (OEP)"/>
    <property type="match status" value="2"/>
</dbReference>
<feature type="coiled-coil region" evidence="6">
    <location>
        <begin position="354"/>
        <end position="381"/>
    </location>
</feature>
<keyword evidence="9" id="KW-1185">Reference proteome</keyword>
<evidence type="ECO:0000256" key="1">
    <source>
        <dbReference type="ARBA" id="ARBA00004442"/>
    </source>
</evidence>
<keyword evidence="6" id="KW-0175">Coiled coil</keyword>
<dbReference type="PANTHER" id="PTHR30026:SF20">
    <property type="entry name" value="OUTER MEMBRANE PROTEIN TOLC"/>
    <property type="match status" value="1"/>
</dbReference>
<name>A0ABV4DZN8_9CLOT</name>
<feature type="coiled-coil region" evidence="6">
    <location>
        <begin position="121"/>
        <end position="173"/>
    </location>
</feature>
<dbReference type="SUPFAM" id="SSF56954">
    <property type="entry name" value="Outer membrane efflux proteins (OEP)"/>
    <property type="match status" value="1"/>
</dbReference>
<feature type="signal peptide" evidence="7">
    <location>
        <begin position="1"/>
        <end position="23"/>
    </location>
</feature>
<evidence type="ECO:0000256" key="2">
    <source>
        <dbReference type="ARBA" id="ARBA00022452"/>
    </source>
</evidence>
<protein>
    <submittedName>
        <fullName evidence="8">TolC family protein</fullName>
    </submittedName>
</protein>
<feature type="chain" id="PRO_5046593721" evidence="7">
    <location>
        <begin position="24"/>
        <end position="388"/>
    </location>
</feature>
<keyword evidence="3" id="KW-0812">Transmembrane</keyword>
<gene>
    <name evidence="8" type="ORF">AB8S09_12120</name>
</gene>
<organism evidence="8 9">
    <name type="scientific">Clostridium lapidicellarium</name>
    <dbReference type="NCBI Taxonomy" id="3240931"/>
    <lineage>
        <taxon>Bacteria</taxon>
        <taxon>Bacillati</taxon>
        <taxon>Bacillota</taxon>
        <taxon>Clostridia</taxon>
        <taxon>Eubacteriales</taxon>
        <taxon>Clostridiaceae</taxon>
        <taxon>Clostridium</taxon>
    </lineage>
</organism>
<evidence type="ECO:0000256" key="3">
    <source>
        <dbReference type="ARBA" id="ARBA00022692"/>
    </source>
</evidence>
<keyword evidence="5" id="KW-0998">Cell outer membrane</keyword>
<proteinExistence type="predicted"/>
<dbReference type="Proteomes" id="UP001565220">
    <property type="component" value="Unassembled WGS sequence"/>
</dbReference>
<keyword evidence="7" id="KW-0732">Signal</keyword>
<comment type="subcellular location">
    <subcellularLocation>
        <location evidence="1">Cell outer membrane</location>
    </subcellularLocation>
</comment>
<comment type="caution">
    <text evidence="8">The sequence shown here is derived from an EMBL/GenBank/DDBJ whole genome shotgun (WGS) entry which is preliminary data.</text>
</comment>
<evidence type="ECO:0000313" key="9">
    <source>
        <dbReference type="Proteomes" id="UP001565220"/>
    </source>
</evidence>
<evidence type="ECO:0000313" key="8">
    <source>
        <dbReference type="EMBL" id="MEY8764376.1"/>
    </source>
</evidence>
<dbReference type="PANTHER" id="PTHR30026">
    <property type="entry name" value="OUTER MEMBRANE PROTEIN TOLC"/>
    <property type="match status" value="1"/>
</dbReference>
<evidence type="ECO:0000256" key="5">
    <source>
        <dbReference type="ARBA" id="ARBA00023237"/>
    </source>
</evidence>
<sequence>MKKQLSAAIGIVLVLGMGGTCFAQSGTAEAAAGTSAVSAGTIDTGSTRSLTLDEVLGSIEKNNKEIQMYDQKILLYQRQFDRDHQNAMLNSDKDPVNFPPGQYASVKIAIDVVPKQDEQNIKNAKHDREDALQDLKFSAEQQYLNAVNAEDQIANINAQIANTDKKIAQTKIKIQYGQLTNDALQSLEVQKSQLEASLNTPKSQLQQCELNVKQIINMDLNTGIKLTLPASKQFVKFDDSNIQAGIDNAVNNSYDMEKIIQNIAVLNIQEGIYKQYSYNDATGEVNTGLSIEDLRNNLYNTQLNLRINLWDSYYSLKNSEDLVNTENVKVQNAQLNYDNTSAKVKAGALTQLDLDSAELALQSEKINLKNAEDNYMVASEKFQYDLSK</sequence>
<dbReference type="RefSeq" id="WP_294184149.1">
    <property type="nucleotide sequence ID" value="NZ_JBGFFE010000020.1"/>
</dbReference>
<keyword evidence="4" id="KW-0472">Membrane</keyword>
<evidence type="ECO:0000256" key="7">
    <source>
        <dbReference type="SAM" id="SignalP"/>
    </source>
</evidence>
<dbReference type="EMBL" id="JBGFFE010000020">
    <property type="protein sequence ID" value="MEY8764376.1"/>
    <property type="molecule type" value="Genomic_DNA"/>
</dbReference>
<evidence type="ECO:0000256" key="6">
    <source>
        <dbReference type="SAM" id="Coils"/>
    </source>
</evidence>
<reference evidence="8 9" key="1">
    <citation type="submission" date="2024-08" db="EMBL/GenBank/DDBJ databases">
        <title>Clostridium lapicellarii sp. nov., and Clostridium renhuaiense sp. nov., two species isolated from the mud in a fermentation cellar used for producing sauce-flavour Chinese liquors.</title>
        <authorList>
            <person name="Yang F."/>
            <person name="Wang H."/>
            <person name="Chen L.Q."/>
            <person name="Zhou N."/>
            <person name="Lu J.J."/>
            <person name="Pu X.X."/>
            <person name="Wan B."/>
            <person name="Wang L."/>
            <person name="Liu S.J."/>
        </authorList>
    </citation>
    <scope>NUCLEOTIDE SEQUENCE [LARGE SCALE GENOMIC DNA]</scope>
    <source>
        <strain evidence="8 9">MT-113</strain>
    </source>
</reference>
<accession>A0ABV4DZN8</accession>
<evidence type="ECO:0000256" key="4">
    <source>
        <dbReference type="ARBA" id="ARBA00023136"/>
    </source>
</evidence>